<dbReference type="AlphaFoldDB" id="A0A163BUC2"/>
<dbReference type="InterPro" id="IPR029033">
    <property type="entry name" value="His_PPase_superfam"/>
</dbReference>
<name>A0A163BUC2_9FLAO</name>
<evidence type="ECO:0000313" key="2">
    <source>
        <dbReference type="EMBL" id="KZS41783.1"/>
    </source>
</evidence>
<accession>A0A163BUC2</accession>
<keyword evidence="1" id="KW-0732">Signal</keyword>
<dbReference type="CDD" id="cd07067">
    <property type="entry name" value="HP_PGM_like"/>
    <property type="match status" value="1"/>
</dbReference>
<dbReference type="RefSeq" id="WP_066311474.1">
    <property type="nucleotide sequence ID" value="NZ_LQRT01000003.1"/>
</dbReference>
<feature type="chain" id="PRO_5007841851" description="Phosphoglycerate mutase" evidence="1">
    <location>
        <begin position="19"/>
        <end position="166"/>
    </location>
</feature>
<comment type="caution">
    <text evidence="2">The sequence shown here is derived from an EMBL/GenBank/DDBJ whole genome shotgun (WGS) entry which is preliminary data.</text>
</comment>
<reference evidence="2 3" key="1">
    <citation type="submission" date="2016-01" db="EMBL/GenBank/DDBJ databases">
        <title>The draft genome sequence of Aquimarina sp. RZW4-3-2.</title>
        <authorList>
            <person name="Wang Y."/>
        </authorList>
    </citation>
    <scope>NUCLEOTIDE SEQUENCE [LARGE SCALE GENOMIC DNA]</scope>
    <source>
        <strain evidence="2 3">RZW4-3-2</strain>
    </source>
</reference>
<dbReference type="EMBL" id="LQRT01000003">
    <property type="protein sequence ID" value="KZS41783.1"/>
    <property type="molecule type" value="Genomic_DNA"/>
</dbReference>
<dbReference type="OrthoDB" id="3296006at2"/>
<dbReference type="STRING" id="1642818.AWE51_20530"/>
<keyword evidence="3" id="KW-1185">Reference proteome</keyword>
<dbReference type="Pfam" id="PF00300">
    <property type="entry name" value="His_Phos_1"/>
    <property type="match status" value="1"/>
</dbReference>
<gene>
    <name evidence="2" type="ORF">AWE51_20530</name>
</gene>
<feature type="signal peptide" evidence="1">
    <location>
        <begin position="1"/>
        <end position="18"/>
    </location>
</feature>
<evidence type="ECO:0000313" key="3">
    <source>
        <dbReference type="Proteomes" id="UP000076715"/>
    </source>
</evidence>
<dbReference type="InterPro" id="IPR013078">
    <property type="entry name" value="His_Pase_superF_clade-1"/>
</dbReference>
<sequence>MKSITFLSVFFICIISFAQDQKTSTTYFLVRHAEKDLSDPKNRNPKLTEEGVLRAHNWAKTLKDTKIDMVFSTDYFRTKETAKPIADSQNLEVKLYDPRNLYNEDFQQQTKGKTVVIVGHSNTTPTFANKIIGNDKYASIDEKIYGKLFIISIKDDKIADIVLNID</sequence>
<proteinExistence type="predicted"/>
<evidence type="ECO:0000256" key="1">
    <source>
        <dbReference type="SAM" id="SignalP"/>
    </source>
</evidence>
<dbReference type="Proteomes" id="UP000076715">
    <property type="component" value="Unassembled WGS sequence"/>
</dbReference>
<dbReference type="SUPFAM" id="SSF53254">
    <property type="entry name" value="Phosphoglycerate mutase-like"/>
    <property type="match status" value="1"/>
</dbReference>
<protein>
    <recommendedName>
        <fullName evidence="4">Phosphoglycerate mutase</fullName>
    </recommendedName>
</protein>
<dbReference type="Gene3D" id="3.40.50.1240">
    <property type="entry name" value="Phosphoglycerate mutase-like"/>
    <property type="match status" value="1"/>
</dbReference>
<organism evidence="2 3">
    <name type="scientific">Aquimarina aggregata</name>
    <dbReference type="NCBI Taxonomy" id="1642818"/>
    <lineage>
        <taxon>Bacteria</taxon>
        <taxon>Pseudomonadati</taxon>
        <taxon>Bacteroidota</taxon>
        <taxon>Flavobacteriia</taxon>
        <taxon>Flavobacteriales</taxon>
        <taxon>Flavobacteriaceae</taxon>
        <taxon>Aquimarina</taxon>
    </lineage>
</organism>
<evidence type="ECO:0008006" key="4">
    <source>
        <dbReference type="Google" id="ProtNLM"/>
    </source>
</evidence>